<comment type="similarity">
    <text evidence="1">Belongs to the TolB family.</text>
</comment>
<name>A0A0P6X2E2_9CHLR</name>
<gene>
    <name evidence="3" type="ORF">ADM99_00360</name>
</gene>
<organism evidence="3 4">
    <name type="scientific">Leptolinea tardivitalis</name>
    <dbReference type="NCBI Taxonomy" id="229920"/>
    <lineage>
        <taxon>Bacteria</taxon>
        <taxon>Bacillati</taxon>
        <taxon>Chloroflexota</taxon>
        <taxon>Anaerolineae</taxon>
        <taxon>Anaerolineales</taxon>
        <taxon>Anaerolineaceae</taxon>
        <taxon>Leptolinea</taxon>
    </lineage>
</organism>
<dbReference type="InterPro" id="IPR011659">
    <property type="entry name" value="WD40"/>
</dbReference>
<sequence length="289" mass="32771">MKCPENAKKMLFASDWSPLQTTNFDILSVNDDGTEITRLTDRSVWEGSPVWSADRCRIAYSALTDSKNEFDKDALLDIYVMDPDGSNRVRLTSTKENDDQPDWSPDGKRIVFMSERDKNREIYVMSSKGTDQERLTNSKANDEHPHWSPNNDRIVFSTHRDGNWEIYLMDLDGSNLVNLTKNKADDKDSAWSPDGNQMAFISNRSGIKEIYIMDKDGSNVRQVTRQNGKKPTIDQDIAWSPDGQWLAFAGTVTSKEGKDIQAIYKISLDGSKLVKAVNRDPSTSNSVEW</sequence>
<dbReference type="InterPro" id="IPR011042">
    <property type="entry name" value="6-blade_b-propeller_TolB-like"/>
</dbReference>
<evidence type="ECO:0008006" key="5">
    <source>
        <dbReference type="Google" id="ProtNLM"/>
    </source>
</evidence>
<comment type="caution">
    <text evidence="3">The sequence shown here is derived from an EMBL/GenBank/DDBJ whole genome shotgun (WGS) entry which is preliminary data.</text>
</comment>
<evidence type="ECO:0000313" key="3">
    <source>
        <dbReference type="EMBL" id="KPL75168.1"/>
    </source>
</evidence>
<dbReference type="Gene3D" id="2.120.10.30">
    <property type="entry name" value="TolB, C-terminal domain"/>
    <property type="match status" value="2"/>
</dbReference>
<evidence type="ECO:0000256" key="2">
    <source>
        <dbReference type="SAM" id="MobiDB-lite"/>
    </source>
</evidence>
<accession>A0A0P6X2E2</accession>
<reference evidence="3 4" key="1">
    <citation type="submission" date="2015-07" db="EMBL/GenBank/DDBJ databases">
        <title>Genome sequence of Leptolinea tardivitalis DSM 16556.</title>
        <authorList>
            <person name="Hemp J."/>
            <person name="Ward L.M."/>
            <person name="Pace L.A."/>
            <person name="Fischer W.W."/>
        </authorList>
    </citation>
    <scope>NUCLEOTIDE SEQUENCE [LARGE SCALE GENOMIC DNA]</scope>
    <source>
        <strain evidence="3 4">YMTK-2</strain>
    </source>
</reference>
<dbReference type="AlphaFoldDB" id="A0A0P6X2E2"/>
<protein>
    <recommendedName>
        <fullName evidence="5">DUF5050 domain-containing protein</fullName>
    </recommendedName>
</protein>
<feature type="region of interest" description="Disordered" evidence="2">
    <location>
        <begin position="87"/>
        <end position="107"/>
    </location>
</feature>
<proteinExistence type="inferred from homology"/>
<evidence type="ECO:0000256" key="1">
    <source>
        <dbReference type="ARBA" id="ARBA00009820"/>
    </source>
</evidence>
<dbReference type="PANTHER" id="PTHR36842">
    <property type="entry name" value="PROTEIN TOLB HOMOLOG"/>
    <property type="match status" value="1"/>
</dbReference>
<evidence type="ECO:0000313" key="4">
    <source>
        <dbReference type="Proteomes" id="UP000050430"/>
    </source>
</evidence>
<dbReference type="PANTHER" id="PTHR36842:SF1">
    <property type="entry name" value="PROTEIN TOLB"/>
    <property type="match status" value="1"/>
</dbReference>
<dbReference type="Pfam" id="PF26549">
    <property type="entry name" value="Tricorn_N"/>
    <property type="match status" value="1"/>
</dbReference>
<dbReference type="STRING" id="229920.ADM99_00360"/>
<dbReference type="Pfam" id="PF07676">
    <property type="entry name" value="PD40"/>
    <property type="match status" value="2"/>
</dbReference>
<dbReference type="EMBL" id="LGCK01000001">
    <property type="protein sequence ID" value="KPL75168.1"/>
    <property type="molecule type" value="Genomic_DNA"/>
</dbReference>
<keyword evidence="4" id="KW-1185">Reference proteome</keyword>
<dbReference type="Proteomes" id="UP000050430">
    <property type="component" value="Unassembled WGS sequence"/>
</dbReference>
<dbReference type="SUPFAM" id="SSF69304">
    <property type="entry name" value="Tricorn protease N-terminal domain"/>
    <property type="match status" value="1"/>
</dbReference>